<keyword evidence="1" id="KW-0175">Coiled coil</keyword>
<evidence type="ECO:0000313" key="4">
    <source>
        <dbReference type="Proteomes" id="UP001349343"/>
    </source>
</evidence>
<evidence type="ECO:0000256" key="1">
    <source>
        <dbReference type="SAM" id="Coils"/>
    </source>
</evidence>
<dbReference type="Gene3D" id="1.20.5.170">
    <property type="match status" value="1"/>
</dbReference>
<feature type="coiled-coil region" evidence="1">
    <location>
        <begin position="122"/>
        <end position="178"/>
    </location>
</feature>
<proteinExistence type="predicted"/>
<accession>A0ABZ0Z4P3</accession>
<name>A0ABZ0Z4P3_9CAUD</name>
<dbReference type="EMBL" id="OR769222">
    <property type="protein sequence ID" value="WQJ53187.1"/>
    <property type="molecule type" value="Genomic_DNA"/>
</dbReference>
<sequence length="217" mass="24334">MSLFVEQPSADNNQKESVAANLPTPQISETPSVVKNTAVPVPTVNKETTQVNQEILDKLCAHIENFNLPGPDYIELRKAANSEGMMTIPDESVRLQAAFATLKSMHPNFSKDTVLKSIDTYVAELRKQNDIAKAQIESKRKSEVEDRKKEIKEKEKRIEELQQEILSITNELSVMKEDVSATDAECDKNLMEFEFAVNLIISNLESDKVKIAEKLVG</sequence>
<reference evidence="3 4" key="1">
    <citation type="submission" date="2023-11" db="EMBL/GenBank/DDBJ databases">
        <authorList>
            <person name="Cook R."/>
            <person name="Crisci M."/>
            <person name="Pye H."/>
            <person name="Adriaenssens E."/>
            <person name="Santini J."/>
        </authorList>
    </citation>
    <scope>NUCLEOTIDE SEQUENCE [LARGE SCALE GENOMIC DNA]</scope>
    <source>
        <strain evidence="3">Lak_Megaphage_RVC_JS4_GC31</strain>
    </source>
</reference>
<evidence type="ECO:0000256" key="2">
    <source>
        <dbReference type="SAM" id="MobiDB-lite"/>
    </source>
</evidence>
<feature type="region of interest" description="Disordered" evidence="2">
    <location>
        <begin position="1"/>
        <end position="23"/>
    </location>
</feature>
<organism evidence="3 4">
    <name type="scientific">phage Lak_Megaphage_RVC_JS4_GC31</name>
    <dbReference type="NCBI Taxonomy" id="3109228"/>
    <lineage>
        <taxon>Viruses</taxon>
        <taxon>Duplodnaviria</taxon>
        <taxon>Heunggongvirae</taxon>
        <taxon>Uroviricota</taxon>
        <taxon>Caudoviricetes</taxon>
        <taxon>Caudoviricetes code 15 clade</taxon>
    </lineage>
</organism>
<evidence type="ECO:0000313" key="3">
    <source>
        <dbReference type="EMBL" id="WQJ53187.1"/>
    </source>
</evidence>
<keyword evidence="4" id="KW-1185">Reference proteome</keyword>
<protein>
    <submittedName>
        <fullName evidence="3">Uncharacterized protein</fullName>
    </submittedName>
</protein>
<dbReference type="Proteomes" id="UP001349343">
    <property type="component" value="Segment"/>
</dbReference>